<accession>A0A8X7YTI7</accession>
<sequence length="192" mass="21268">MTTRWEISSRNNLGAIGPEEEDVLAFCSPSEKFSGTLMVPDIGLLQEDGFELTFPCRGTDNQDMDMVVWHYCIDHHWYNLLSASSAVLLVSIADFMGPKSRGSIKLQTESYVAVPFGAGGMSVMAEWVWPWKLKSLRCFMSGSENMELAQQGKSLISYLLAAIAMGSRKHGLANSFILSQANLYIERNCVLG</sequence>
<comment type="caution">
    <text evidence="1">The sequence shown here is derived from an EMBL/GenBank/DDBJ whole genome shotgun (WGS) entry which is preliminary data.</text>
</comment>
<proteinExistence type="predicted"/>
<dbReference type="EMBL" id="JAAWWB010000023">
    <property type="protein sequence ID" value="KAG6754353.1"/>
    <property type="molecule type" value="Genomic_DNA"/>
</dbReference>
<dbReference type="AlphaFoldDB" id="A0A8X7YTI7"/>
<reference evidence="1" key="1">
    <citation type="journal article" date="2020" name="bioRxiv">
        <title>Hybrid origin of Populus tomentosa Carr. identified through genome sequencing and phylogenomic analysis.</title>
        <authorList>
            <person name="An X."/>
            <person name="Gao K."/>
            <person name="Chen Z."/>
            <person name="Li J."/>
            <person name="Yang X."/>
            <person name="Yang X."/>
            <person name="Zhou J."/>
            <person name="Guo T."/>
            <person name="Zhao T."/>
            <person name="Huang S."/>
            <person name="Miao D."/>
            <person name="Khan W.U."/>
            <person name="Rao P."/>
            <person name="Ye M."/>
            <person name="Lei B."/>
            <person name="Liao W."/>
            <person name="Wang J."/>
            <person name="Ji L."/>
            <person name="Li Y."/>
            <person name="Guo B."/>
            <person name="Mustafa N.S."/>
            <person name="Li S."/>
            <person name="Yun Q."/>
            <person name="Keller S.R."/>
            <person name="Mao J."/>
            <person name="Zhang R."/>
            <person name="Strauss S.H."/>
        </authorList>
    </citation>
    <scope>NUCLEOTIDE SEQUENCE</scope>
    <source>
        <strain evidence="1">GM15</strain>
        <tissue evidence="1">Leaf</tissue>
    </source>
</reference>
<organism evidence="1 2">
    <name type="scientific">Populus tomentosa</name>
    <name type="common">Chinese white poplar</name>
    <dbReference type="NCBI Taxonomy" id="118781"/>
    <lineage>
        <taxon>Eukaryota</taxon>
        <taxon>Viridiplantae</taxon>
        <taxon>Streptophyta</taxon>
        <taxon>Embryophyta</taxon>
        <taxon>Tracheophyta</taxon>
        <taxon>Spermatophyta</taxon>
        <taxon>Magnoliopsida</taxon>
        <taxon>eudicotyledons</taxon>
        <taxon>Gunneridae</taxon>
        <taxon>Pentapetalae</taxon>
        <taxon>rosids</taxon>
        <taxon>fabids</taxon>
        <taxon>Malpighiales</taxon>
        <taxon>Salicaceae</taxon>
        <taxon>Saliceae</taxon>
        <taxon>Populus</taxon>
    </lineage>
</organism>
<name>A0A8X7YTI7_POPTO</name>
<protein>
    <submittedName>
        <fullName evidence="1">Uncharacterized protein</fullName>
    </submittedName>
</protein>
<gene>
    <name evidence="1" type="ORF">POTOM_042390</name>
</gene>
<evidence type="ECO:0000313" key="1">
    <source>
        <dbReference type="EMBL" id="KAG6754353.1"/>
    </source>
</evidence>
<keyword evidence="2" id="KW-1185">Reference proteome</keyword>
<dbReference type="Proteomes" id="UP000886885">
    <property type="component" value="Chromosome 12A"/>
</dbReference>
<evidence type="ECO:0000313" key="2">
    <source>
        <dbReference type="Proteomes" id="UP000886885"/>
    </source>
</evidence>